<comment type="subcellular location">
    <subcellularLocation>
        <location evidence="1">Cell membrane</location>
    </subcellularLocation>
</comment>
<dbReference type="GO" id="GO:0005886">
    <property type="term" value="C:plasma membrane"/>
    <property type="evidence" value="ECO:0007669"/>
    <property type="project" value="UniProtKB-SubCell"/>
</dbReference>
<evidence type="ECO:0000256" key="7">
    <source>
        <dbReference type="SAM" id="Coils"/>
    </source>
</evidence>
<dbReference type="PROSITE" id="PS50885">
    <property type="entry name" value="HAMP"/>
    <property type="match status" value="1"/>
</dbReference>
<feature type="coiled-coil region" evidence="7">
    <location>
        <begin position="676"/>
        <end position="721"/>
    </location>
</feature>
<feature type="domain" description="Methyl-accepting transducer" evidence="10">
    <location>
        <begin position="486"/>
        <end position="736"/>
    </location>
</feature>
<keyword evidence="3 9" id="KW-0472">Membrane</keyword>
<comment type="caution">
    <text evidence="12">The sequence shown here is derived from an EMBL/GenBank/DDBJ whole genome shotgun (WGS) entry which is preliminary data.</text>
</comment>
<sequence>MGDPQRFGRRVAAAVRLAVRTFAAWLGRLGPVLGRGLQAGRSSARRMLRSMQGAGASVGRRAPEDRSGGAGVSPGDPRGPARPAPGAVPFFRSLRFQILARFFIVIVFIAIGLQAVVTPTIAVTMEERIMDQMRSKAQNTLARLSAFHDMLLDEIKAVAQSFGKTESENEAMLAFLNIKSASKQLRELALIDLDGRVVARLGFSADGEKVGDGVSFKNEPFFEGGQNKDGYVGPLEPNKAIPTIFEINYAAPALDLFDRVRYVLAAKVNIQLLWPTLRGQSIQGQTVFLLTRDGLVAAADDDRLLQAQMFDAEGTALPREKWNLDLIRKDGAVAHYFDHKAEAEAGKVFALKTKNAFGEPVLAAYAADPVRGYAVFVEMPQALALGPVRDVSRLMLIVLLAGVVFLVLGALLTARSVTRPVARLLEATEAVGQGDLTVKIALPRQDELGRLAAAFDRMVGDLRSLVRAVQANAAASEQAAERFRSAFDDVAAATEQVAQTIEEIARGAEEHAQIAQKTDESVHALDRHGSLVAERVEAIHRRAEQAMAALAQSAAALDGLVAGVERASATSAEHAEAVRTLADKMRSIVKIAAAVGEIASRTNLLALNAAIEAARAGEHGRGFAVVAAEVRKLAESSAESAREIEAIVRDVLRTMEAVEQAITAGAAAIAREGEGARAARETFSGLEALMQEVEQAVGEIVRAVEEEKALIRALAEEAQTAAALAEETSAGAEEVAASSEETSATIGDLKKTLADLVDATRSLRERVERFRV</sequence>
<dbReference type="Gene3D" id="1.10.287.950">
    <property type="entry name" value="Methyl-accepting chemotaxis protein"/>
    <property type="match status" value="1"/>
</dbReference>
<dbReference type="Pfam" id="PF00015">
    <property type="entry name" value="MCPsignal"/>
    <property type="match status" value="1"/>
</dbReference>
<evidence type="ECO:0000256" key="5">
    <source>
        <dbReference type="ARBA" id="ARBA00029447"/>
    </source>
</evidence>
<keyword evidence="13" id="KW-1185">Reference proteome</keyword>
<name>A0A179IT22_HYDSH</name>
<evidence type="ECO:0000256" key="1">
    <source>
        <dbReference type="ARBA" id="ARBA00004236"/>
    </source>
</evidence>
<dbReference type="GO" id="GO:0007165">
    <property type="term" value="P:signal transduction"/>
    <property type="evidence" value="ECO:0007669"/>
    <property type="project" value="UniProtKB-KW"/>
</dbReference>
<dbReference type="SMART" id="SM00283">
    <property type="entry name" value="MA"/>
    <property type="match status" value="1"/>
</dbReference>
<dbReference type="InterPro" id="IPR004089">
    <property type="entry name" value="MCPsignal_dom"/>
</dbReference>
<keyword evidence="9" id="KW-0812">Transmembrane</keyword>
<keyword evidence="2" id="KW-1003">Cell membrane</keyword>
<dbReference type="Gene3D" id="6.10.340.10">
    <property type="match status" value="1"/>
</dbReference>
<proteinExistence type="inferred from homology"/>
<gene>
    <name evidence="12" type="ORF">SA87_10315</name>
</gene>
<dbReference type="Proteomes" id="UP000243024">
    <property type="component" value="Unassembled WGS sequence"/>
</dbReference>
<dbReference type="InterPro" id="IPR003660">
    <property type="entry name" value="HAMP_dom"/>
</dbReference>
<dbReference type="Pfam" id="PF00672">
    <property type="entry name" value="HAMP"/>
    <property type="match status" value="1"/>
</dbReference>
<comment type="similarity">
    <text evidence="5">Belongs to the methyl-accepting chemotaxis (MCP) protein family.</text>
</comment>
<dbReference type="STRING" id="1484.SA87_10315"/>
<evidence type="ECO:0000256" key="3">
    <source>
        <dbReference type="ARBA" id="ARBA00023136"/>
    </source>
</evidence>
<keyword evidence="4 6" id="KW-0807">Transducer</keyword>
<evidence type="ECO:0000256" key="2">
    <source>
        <dbReference type="ARBA" id="ARBA00022475"/>
    </source>
</evidence>
<feature type="transmembrane region" description="Helical" evidence="9">
    <location>
        <begin position="98"/>
        <end position="117"/>
    </location>
</feature>
<feature type="region of interest" description="Disordered" evidence="8">
    <location>
        <begin position="50"/>
        <end position="84"/>
    </location>
</feature>
<evidence type="ECO:0000256" key="8">
    <source>
        <dbReference type="SAM" id="MobiDB-lite"/>
    </source>
</evidence>
<evidence type="ECO:0000256" key="6">
    <source>
        <dbReference type="PROSITE-ProRule" id="PRU00284"/>
    </source>
</evidence>
<organism evidence="12 13">
    <name type="scientific">Hydrogenibacillus schlegelii</name>
    <name type="common">Bacillus schlegelii</name>
    <dbReference type="NCBI Taxonomy" id="1484"/>
    <lineage>
        <taxon>Bacteria</taxon>
        <taxon>Bacillati</taxon>
        <taxon>Bacillota</taxon>
        <taxon>Bacilli</taxon>
        <taxon>Bacillales</taxon>
        <taxon>Bacillales Family X. Incertae Sedis</taxon>
        <taxon>Hydrogenibacillus</taxon>
    </lineage>
</organism>
<keyword evidence="9" id="KW-1133">Transmembrane helix</keyword>
<dbReference type="PANTHER" id="PTHR32089">
    <property type="entry name" value="METHYL-ACCEPTING CHEMOTAXIS PROTEIN MCPB"/>
    <property type="match status" value="1"/>
</dbReference>
<dbReference type="SMART" id="SM00304">
    <property type="entry name" value="HAMP"/>
    <property type="match status" value="1"/>
</dbReference>
<dbReference type="CDD" id="cd06225">
    <property type="entry name" value="HAMP"/>
    <property type="match status" value="1"/>
</dbReference>
<dbReference type="EMBL" id="JXBB01000007">
    <property type="protein sequence ID" value="OAR04979.1"/>
    <property type="molecule type" value="Genomic_DNA"/>
</dbReference>
<dbReference type="AlphaFoldDB" id="A0A179IT22"/>
<dbReference type="RefSeq" id="WP_066199202.1">
    <property type="nucleotide sequence ID" value="NZ_CBCSAS010000007.1"/>
</dbReference>
<dbReference type="OrthoDB" id="107771at2"/>
<evidence type="ECO:0000259" key="10">
    <source>
        <dbReference type="PROSITE" id="PS50111"/>
    </source>
</evidence>
<evidence type="ECO:0000259" key="11">
    <source>
        <dbReference type="PROSITE" id="PS50885"/>
    </source>
</evidence>
<evidence type="ECO:0000256" key="9">
    <source>
        <dbReference type="SAM" id="Phobius"/>
    </source>
</evidence>
<evidence type="ECO:0000313" key="13">
    <source>
        <dbReference type="Proteomes" id="UP000243024"/>
    </source>
</evidence>
<evidence type="ECO:0000313" key="12">
    <source>
        <dbReference type="EMBL" id="OAR04979.1"/>
    </source>
</evidence>
<protein>
    <recommendedName>
        <fullName evidence="14">Methyl-accepting chemotaxis protein</fullName>
    </recommendedName>
</protein>
<dbReference type="PROSITE" id="PS50111">
    <property type="entry name" value="CHEMOTAXIS_TRANSDUC_2"/>
    <property type="match status" value="1"/>
</dbReference>
<feature type="transmembrane region" description="Helical" evidence="9">
    <location>
        <begin position="394"/>
        <end position="414"/>
    </location>
</feature>
<dbReference type="PANTHER" id="PTHR32089:SF114">
    <property type="entry name" value="METHYL-ACCEPTING CHEMOTAXIS PROTEIN MCPB"/>
    <property type="match status" value="1"/>
</dbReference>
<dbReference type="SUPFAM" id="SSF58104">
    <property type="entry name" value="Methyl-accepting chemotaxis protein (MCP) signaling domain"/>
    <property type="match status" value="1"/>
</dbReference>
<evidence type="ECO:0000256" key="4">
    <source>
        <dbReference type="ARBA" id="ARBA00023224"/>
    </source>
</evidence>
<evidence type="ECO:0008006" key="14">
    <source>
        <dbReference type="Google" id="ProtNLM"/>
    </source>
</evidence>
<keyword evidence="7" id="KW-0175">Coiled coil</keyword>
<feature type="domain" description="HAMP" evidence="11">
    <location>
        <begin position="415"/>
        <end position="467"/>
    </location>
</feature>
<reference evidence="12 13" key="1">
    <citation type="submission" date="2015-09" db="EMBL/GenBank/DDBJ databases">
        <title>Draft genome sequence of Hydrogenibacillus schlegelii DSM 2000.</title>
        <authorList>
            <person name="Hemp J."/>
        </authorList>
    </citation>
    <scope>NUCLEOTIDE SEQUENCE [LARGE SCALE GENOMIC DNA]</scope>
    <source>
        <strain evidence="12 13">MA 48</strain>
    </source>
</reference>
<accession>A0A179IT22</accession>